<evidence type="ECO:0000259" key="11">
    <source>
        <dbReference type="Pfam" id="PF17849"/>
    </source>
</evidence>
<dbReference type="PANTHER" id="PTHR23355">
    <property type="entry name" value="RIBONUCLEASE"/>
    <property type="match status" value="1"/>
</dbReference>
<feature type="compositionally biased region" description="Basic residues" evidence="9">
    <location>
        <begin position="295"/>
        <end position="305"/>
    </location>
</feature>
<keyword evidence="5" id="KW-0378">Hydrolase</keyword>
<dbReference type="GO" id="GO:0006402">
    <property type="term" value="P:mRNA catabolic process"/>
    <property type="evidence" value="ECO:0007669"/>
    <property type="project" value="TreeGrafter"/>
</dbReference>
<dbReference type="RefSeq" id="XP_030044374.1">
    <property type="nucleotide sequence ID" value="XM_030188514.1"/>
</dbReference>
<evidence type="ECO:0000256" key="4">
    <source>
        <dbReference type="ARBA" id="ARBA00022723"/>
    </source>
</evidence>
<evidence type="ECO:0000256" key="2">
    <source>
        <dbReference type="ARBA" id="ARBA00022490"/>
    </source>
</evidence>
<dbReference type="SUPFAM" id="SSF50249">
    <property type="entry name" value="Nucleic acid-binding proteins"/>
    <property type="match status" value="2"/>
</dbReference>
<evidence type="ECO:0000259" key="10">
    <source>
        <dbReference type="Pfam" id="PF17216"/>
    </source>
</evidence>
<dbReference type="GO" id="GO:0008266">
    <property type="term" value="F:poly(U) RNA binding"/>
    <property type="evidence" value="ECO:0007669"/>
    <property type="project" value="UniProtKB-ARBA"/>
</dbReference>
<dbReference type="GO" id="GO:0046872">
    <property type="term" value="F:metal ion binding"/>
    <property type="evidence" value="ECO:0007669"/>
    <property type="project" value="UniProtKB-KW"/>
</dbReference>
<dbReference type="Proteomes" id="UP000515156">
    <property type="component" value="Unplaced"/>
</dbReference>
<sequence>MDHQEYMRDGQSKLMPPQKNAYARLVQQHHSPRFKNFLNHIAEIMHLDEGSVEDPGLESGYALRGSMKEDLERSELYAPGFSPKKAAQPEKPAFLGAEKRKEHSDVIRKIPALSNNHQQKRRDLGINQAGNFDLEEESVMSKKHGLIIVADASGGRVVFNCTKKESDFQKPFGSSERNEQECMKFKQKKKNVGVCNLEKDEFLSGKFTKDHFLPNSLNLSYLLSDQIQGGNKRGFARMRNNSESARPPPSYERKRQLSESQLETWTNSDYGVNARHLEAPRGVTHAASSPASDKKKNRRKCSRGRKRTVFETYMSKSDVSEGLKRGELIQGAVRINPKKFHEAFIRSPDGTRDIFIDGVVSRNRALNGDVVVVKLLPKEQWKVVKMADSDRGPEGGQHPAVPQEPPESVLGDVGDPDVIIEAQFDDSGVEGGQGSLPALLLDNVKKLSIGVGENANNICSESAQISNGKNILNARDAKRLPETFLQRTAKVVYILEKKHSRAATGFIKPLTDKNSELSKRCAMFSPVDHRLPRVYVPLMDCPDDFVARPDVYLNIIFICRIVEWKEDSNLQQDIWPKALARLFLCSKLVMLELKNISRPYCERSKTHQASILLPTVAQRRSLIPEQKECIFTIDPATARDLDDALSCKLLPDVPGREVFEVEIVYILFQTEGLLWKTIMGHSSWLTRAQRAH</sequence>
<evidence type="ECO:0000256" key="3">
    <source>
        <dbReference type="ARBA" id="ARBA00022722"/>
    </source>
</evidence>
<evidence type="ECO:0000256" key="5">
    <source>
        <dbReference type="ARBA" id="ARBA00022801"/>
    </source>
</evidence>
<dbReference type="InParanoid" id="A0A6P7X2L5"/>
<name>A0A6P7X2L5_9AMPH</name>
<dbReference type="FunFam" id="2.40.50.690:FF:000003">
    <property type="entry name" value="DIS3-like exonuclease 2"/>
    <property type="match status" value="1"/>
</dbReference>
<dbReference type="GO" id="GO:0000932">
    <property type="term" value="C:P-body"/>
    <property type="evidence" value="ECO:0007669"/>
    <property type="project" value="TreeGrafter"/>
</dbReference>
<evidence type="ECO:0000313" key="13">
    <source>
        <dbReference type="RefSeq" id="XP_030044374.1"/>
    </source>
</evidence>
<dbReference type="OrthoDB" id="372421at2759"/>
<comment type="subcellular location">
    <subcellularLocation>
        <location evidence="1">Cytoplasm</location>
    </subcellularLocation>
</comment>
<keyword evidence="7" id="KW-0460">Magnesium</keyword>
<dbReference type="GO" id="GO:0000175">
    <property type="term" value="F:3'-5'-RNA exonuclease activity"/>
    <property type="evidence" value="ECO:0007669"/>
    <property type="project" value="UniProtKB-ARBA"/>
</dbReference>
<dbReference type="InterPro" id="IPR033771">
    <property type="entry name" value="Rrp44_CSD1"/>
</dbReference>
<feature type="domain" description="CSD2" evidence="11">
    <location>
        <begin position="522"/>
        <end position="569"/>
    </location>
</feature>
<dbReference type="GO" id="GO:0010587">
    <property type="term" value="P:miRNA catabolic process"/>
    <property type="evidence" value="ECO:0007669"/>
    <property type="project" value="TreeGrafter"/>
</dbReference>
<evidence type="ECO:0000256" key="8">
    <source>
        <dbReference type="ARBA" id="ARBA00022884"/>
    </source>
</evidence>
<keyword evidence="2" id="KW-0963">Cytoplasm</keyword>
<feature type="domain" description="CSD1" evidence="10">
    <location>
        <begin position="309"/>
        <end position="383"/>
    </location>
</feature>
<dbReference type="GeneID" id="115458686"/>
<dbReference type="Gene3D" id="2.40.50.690">
    <property type="match status" value="1"/>
</dbReference>
<reference evidence="13" key="1">
    <citation type="submission" date="2025-08" db="UniProtKB">
        <authorList>
            <consortium name="RefSeq"/>
        </authorList>
    </citation>
    <scope>IDENTIFICATION</scope>
</reference>
<proteinExistence type="predicted"/>
<dbReference type="InterPro" id="IPR041505">
    <property type="entry name" value="Dis3_CSD2"/>
</dbReference>
<dbReference type="KEGG" id="muo:115458686"/>
<keyword evidence="12" id="KW-1185">Reference proteome</keyword>
<evidence type="ECO:0000256" key="9">
    <source>
        <dbReference type="SAM" id="MobiDB-lite"/>
    </source>
</evidence>
<keyword evidence="6" id="KW-0269">Exonuclease</keyword>
<keyword evidence="4" id="KW-0479">Metal-binding</keyword>
<evidence type="ECO:0000256" key="7">
    <source>
        <dbReference type="ARBA" id="ARBA00022842"/>
    </source>
</evidence>
<feature type="compositionally biased region" description="Polar residues" evidence="9">
    <location>
        <begin position="258"/>
        <end position="270"/>
    </location>
</feature>
<keyword evidence="3" id="KW-0540">Nuclease</keyword>
<dbReference type="Pfam" id="PF17849">
    <property type="entry name" value="OB_Dis3"/>
    <property type="match status" value="1"/>
</dbReference>
<dbReference type="FunFam" id="2.40.50.700:FF:000003">
    <property type="entry name" value="DIS3-like exonuclease 2"/>
    <property type="match status" value="1"/>
</dbReference>
<gene>
    <name evidence="13" type="primary">LOC115458686</name>
</gene>
<evidence type="ECO:0000313" key="12">
    <source>
        <dbReference type="Proteomes" id="UP000515156"/>
    </source>
</evidence>
<dbReference type="InterPro" id="IPR012340">
    <property type="entry name" value="NA-bd_OB-fold"/>
</dbReference>
<protein>
    <submittedName>
        <fullName evidence="13">DIS3-like exonuclease 2</fullName>
    </submittedName>
</protein>
<dbReference type="Pfam" id="PF17216">
    <property type="entry name" value="Rrp44_CSD1"/>
    <property type="match status" value="1"/>
</dbReference>
<organism evidence="12 13">
    <name type="scientific">Microcaecilia unicolor</name>
    <dbReference type="NCBI Taxonomy" id="1415580"/>
    <lineage>
        <taxon>Eukaryota</taxon>
        <taxon>Metazoa</taxon>
        <taxon>Chordata</taxon>
        <taxon>Craniata</taxon>
        <taxon>Vertebrata</taxon>
        <taxon>Euteleostomi</taxon>
        <taxon>Amphibia</taxon>
        <taxon>Gymnophiona</taxon>
        <taxon>Siphonopidae</taxon>
        <taxon>Microcaecilia</taxon>
    </lineage>
</organism>
<accession>A0A6P7X2L5</accession>
<evidence type="ECO:0000256" key="6">
    <source>
        <dbReference type="ARBA" id="ARBA00022839"/>
    </source>
</evidence>
<feature type="region of interest" description="Disordered" evidence="9">
    <location>
        <begin position="232"/>
        <end position="305"/>
    </location>
</feature>
<evidence type="ECO:0000256" key="1">
    <source>
        <dbReference type="ARBA" id="ARBA00004496"/>
    </source>
</evidence>
<keyword evidence="8" id="KW-0694">RNA-binding</keyword>
<dbReference type="AlphaFoldDB" id="A0A6P7X2L5"/>
<dbReference type="InterPro" id="IPR050180">
    <property type="entry name" value="RNR_Ribonuclease"/>
</dbReference>
<feature type="region of interest" description="Disordered" evidence="9">
    <location>
        <begin position="388"/>
        <end position="408"/>
    </location>
</feature>
<dbReference type="PANTHER" id="PTHR23355:SF9">
    <property type="entry name" value="DIS3-LIKE EXONUCLEASE 2"/>
    <property type="match status" value="1"/>
</dbReference>
<dbReference type="Gene3D" id="2.40.50.700">
    <property type="match status" value="1"/>
</dbReference>